<sequence>MDDSAKELLKHLTGLIRESEVKVTSQLASRSDAVEKSVEALASDLNSWRPRLEARVDDLTAAVAALQQQVVKQPLGAPTVSIGGNPAAARLADARGQDLPPLLGRRPAGTDLGQGHRESMLPRGAALGTTTVSTPPPVTGTINFQTPIYLRSNFTEMECSANQLFTQLGQANPSLQFPSFDGDNPLFDGDNPQMWQTLAEQYFIMFAIHESYWVPMATLNFTGSPKVWLHSVRKKLSSLDWSSFCALLCTRFGRDRHQMLIRQFFILRQHDTVSEYIERFENVMNNLIAYSDAIHPLYFLTRFIEGLKNDIRAVVMVQRPPDLDTAYALALLQEEVAQSVKMSNYRFQEYPYKGRPLPLPPPPSRNSVPTSVLASQDHRGQEGARGTADHSSKLAALKNYRKSRGLCFKCGERWGHEHTCPATIQLHVVEELLGLMGADALGIIEVHVEGQVAETLCTISLHALSNEKADVEGAPTVLQLNGWVQGQAVHMLVDSGSTASFINVQLQSKIQGVTHLLSPVRVKVADDRQLSCTEEVRDCTWSTQGHQFQTNFKLLALGAFDVILGQDWLYKHSPMYIDWPTKRLEISDNGQPVFLQGLGPAEIICHTITVDQLSGLQKQGDIEQILIISAVTSDAQQTADAIPPEVHKVLHQFGDVFEDPAGLPPQRACDHHIQLIEGAQPVRIRPYRHTPAVKDEIERQIAELLKSGIIQNSTSAFVSPAILV</sequence>
<reference evidence="1" key="1">
    <citation type="submission" date="2021-05" db="EMBL/GenBank/DDBJ databases">
        <authorList>
            <person name="Scholz U."/>
            <person name="Mascher M."/>
            <person name="Fiebig A."/>
        </authorList>
    </citation>
    <scope>NUCLEOTIDE SEQUENCE [LARGE SCALE GENOMIC DNA]</scope>
</reference>
<protein>
    <submittedName>
        <fullName evidence="1">Uncharacterized protein</fullName>
    </submittedName>
</protein>
<proteinExistence type="predicted"/>
<reference evidence="1" key="2">
    <citation type="submission" date="2025-09" db="UniProtKB">
        <authorList>
            <consortium name="EnsemblPlants"/>
        </authorList>
    </citation>
    <scope>IDENTIFICATION</scope>
</reference>
<evidence type="ECO:0000313" key="2">
    <source>
        <dbReference type="Proteomes" id="UP001732700"/>
    </source>
</evidence>
<name>A0ACD5X8M8_AVESA</name>
<keyword evidence="2" id="KW-1185">Reference proteome</keyword>
<dbReference type="Proteomes" id="UP001732700">
    <property type="component" value="Chromosome 4D"/>
</dbReference>
<accession>A0ACD5X8M8</accession>
<evidence type="ECO:0000313" key="1">
    <source>
        <dbReference type="EnsemblPlants" id="AVESA.00010b.r2.4DG0750840.1.CDS.1"/>
    </source>
</evidence>
<dbReference type="EnsemblPlants" id="AVESA.00010b.r2.4DG0750840.1">
    <property type="protein sequence ID" value="AVESA.00010b.r2.4DG0750840.1.CDS.1"/>
    <property type="gene ID" value="AVESA.00010b.r2.4DG0750840"/>
</dbReference>
<organism evidence="1 2">
    <name type="scientific">Avena sativa</name>
    <name type="common">Oat</name>
    <dbReference type="NCBI Taxonomy" id="4498"/>
    <lineage>
        <taxon>Eukaryota</taxon>
        <taxon>Viridiplantae</taxon>
        <taxon>Streptophyta</taxon>
        <taxon>Embryophyta</taxon>
        <taxon>Tracheophyta</taxon>
        <taxon>Spermatophyta</taxon>
        <taxon>Magnoliopsida</taxon>
        <taxon>Liliopsida</taxon>
        <taxon>Poales</taxon>
        <taxon>Poaceae</taxon>
        <taxon>BOP clade</taxon>
        <taxon>Pooideae</taxon>
        <taxon>Poodae</taxon>
        <taxon>Poeae</taxon>
        <taxon>Poeae Chloroplast Group 1 (Aveneae type)</taxon>
        <taxon>Aveninae</taxon>
        <taxon>Avena</taxon>
    </lineage>
</organism>